<dbReference type="AlphaFoldDB" id="A0A822E3B8"/>
<evidence type="ECO:0000313" key="2">
    <source>
        <dbReference type="Proteomes" id="UP000663848"/>
    </source>
</evidence>
<dbReference type="Proteomes" id="UP000663848">
    <property type="component" value="Unassembled WGS sequence"/>
</dbReference>
<dbReference type="EMBL" id="CAJOBR010066718">
    <property type="protein sequence ID" value="CAF5086485.1"/>
    <property type="molecule type" value="Genomic_DNA"/>
</dbReference>
<accession>A0A822E3B8</accession>
<name>A0A822E3B8_9BILA</name>
<proteinExistence type="predicted"/>
<gene>
    <name evidence="1" type="ORF">QYT958_LOCUS44144</name>
</gene>
<protein>
    <submittedName>
        <fullName evidence="1">Uncharacterized protein</fullName>
    </submittedName>
</protein>
<reference evidence="1" key="1">
    <citation type="submission" date="2021-02" db="EMBL/GenBank/DDBJ databases">
        <authorList>
            <person name="Nowell W R."/>
        </authorList>
    </citation>
    <scope>NUCLEOTIDE SEQUENCE</scope>
</reference>
<sequence>AIPELPKLPFEESEVVIKPELLSNEQKYTITDTYFVQPPELPVLTT</sequence>
<feature type="non-terminal residue" evidence="1">
    <location>
        <position position="1"/>
    </location>
</feature>
<feature type="non-terminal residue" evidence="1">
    <location>
        <position position="46"/>
    </location>
</feature>
<evidence type="ECO:0000313" key="1">
    <source>
        <dbReference type="EMBL" id="CAF5086485.1"/>
    </source>
</evidence>
<organism evidence="1 2">
    <name type="scientific">Rotaria socialis</name>
    <dbReference type="NCBI Taxonomy" id="392032"/>
    <lineage>
        <taxon>Eukaryota</taxon>
        <taxon>Metazoa</taxon>
        <taxon>Spiralia</taxon>
        <taxon>Gnathifera</taxon>
        <taxon>Rotifera</taxon>
        <taxon>Eurotatoria</taxon>
        <taxon>Bdelloidea</taxon>
        <taxon>Philodinida</taxon>
        <taxon>Philodinidae</taxon>
        <taxon>Rotaria</taxon>
    </lineage>
</organism>
<comment type="caution">
    <text evidence="1">The sequence shown here is derived from an EMBL/GenBank/DDBJ whole genome shotgun (WGS) entry which is preliminary data.</text>
</comment>